<feature type="domain" description="PX" evidence="2">
    <location>
        <begin position="327"/>
        <end position="490"/>
    </location>
</feature>
<protein>
    <submittedName>
        <fullName evidence="3">PX domain-containing protein</fullName>
    </submittedName>
</protein>
<evidence type="ECO:0000259" key="2">
    <source>
        <dbReference type="PROSITE" id="PS50195"/>
    </source>
</evidence>
<organism evidence="3 4">
    <name type="scientific">Vanrija pseudolonga</name>
    <dbReference type="NCBI Taxonomy" id="143232"/>
    <lineage>
        <taxon>Eukaryota</taxon>
        <taxon>Fungi</taxon>
        <taxon>Dikarya</taxon>
        <taxon>Basidiomycota</taxon>
        <taxon>Agaricomycotina</taxon>
        <taxon>Tremellomycetes</taxon>
        <taxon>Trichosporonales</taxon>
        <taxon>Trichosporonaceae</taxon>
        <taxon>Vanrija</taxon>
    </lineage>
</organism>
<name>A0AAF0YL76_9TREE</name>
<dbReference type="SMART" id="SM00312">
    <property type="entry name" value="PX"/>
    <property type="match status" value="1"/>
</dbReference>
<feature type="compositionally biased region" description="Basic and acidic residues" evidence="1">
    <location>
        <begin position="9"/>
        <end position="29"/>
    </location>
</feature>
<sequence>MATPNVAYEARKPKNRPERPLPPPPKEEADVALIDAFDSSQQYTSPPSPPSGPVTAPPPPPADDEVEHLDGGNGVEGTGDEAGANDASTAPKRVRPPVPKTTAAHLNPFHTTLPSSDLTPPTILTPLRAHYLKKTLVNQQIAHELGLITDPILGANALGLLGSPFVIPESAKQDVVARVGQAGGTGLEGGIDLPFLRYMFHQFLLPFPFLATAPPSFWSQKVQPFLSSFLATTGVAAHSTLTQEDQEIAESLMTKDEKKEAEDRRKMWNKVEKHLGLMIGVGVKLTSGEEVVRIGQSELRRIEEAQAARKRKWAEKHAHQETFTFDVNVVGVRVVSEKGRMRSKSHEEFIIRTQRTGHHDVFVSRRYGDFRRLAEELRVLFPDALLPNPPPKDKSSAAPPPPQAVQSYYSAYNPLRVIYGSSPMPSGTSTPSRTDGTSQALPDAPIPAAPLSREKNRLTLRAYIQSILAMPEIANAPIMRSFLLSSPTVLTPPEAADIQRRLEADAVREEGRRRFREEAERRVEALREGLAQFKGDVLTKEGGLKSVFEVVRRVELVEDLPPAEKSVLEWGRISLAATIFQIYVASDTASESLTSLKRLHGIMPYFVLKGILRISNPMAMIRGVLDLFLARPFGGQSLLQKMFSQSLTEDVRYLAEDIQAVQDKIDDPVLCEKIEQYVSAPFDIQEIYRQDAVAENTELLVVILRSAETPILSRPQIQRVARASKAYKEYKSWQADLSDSDDDEGPDNDDAWLFEDLNILMKLMMRKKEKEALVALIFEGVTAELLKDIITIFYSPLATVYKAASIADSLGDLQAFINDMIKTVDQVEELSAEDPQRTVQTFIDLVQRHEQSFYSFVHNVHSKGQGLFDALMSWIELFLSYAQKGLPQQLDLEVLLPHSGPERVAILKEVDEVAQYHYKLKVAHEEKIRRRFQGGGAGDQQSAEEAALVNSVLQSLSLAESTVGSAGEIAMEEEEENWDEDDEDDDTIDDTASEASSIQSASVIKRPPRGPSSLGAVDDNLSQKLGRVTLSPPGDANSSRRSSATLAPPEDQNLSKRRSSGSLRTSLDLIRNSTKTRTGSGGSDTPPPPPPKDTKPHPPPVKVKRHRKPKRTHVLLPPPETPNIEALRPLFVAVVEPLLVVKPLSQ</sequence>
<dbReference type="Gene3D" id="3.30.1520.10">
    <property type="entry name" value="Phox-like domain"/>
    <property type="match status" value="1"/>
</dbReference>
<dbReference type="Proteomes" id="UP000827549">
    <property type="component" value="Chromosome 7"/>
</dbReference>
<evidence type="ECO:0000256" key="1">
    <source>
        <dbReference type="SAM" id="MobiDB-lite"/>
    </source>
</evidence>
<feature type="compositionally biased region" description="Polar residues" evidence="1">
    <location>
        <begin position="993"/>
        <end position="1002"/>
    </location>
</feature>
<feature type="compositionally biased region" description="Basic residues" evidence="1">
    <location>
        <begin position="1102"/>
        <end position="1113"/>
    </location>
</feature>
<feature type="compositionally biased region" description="Low complexity" evidence="1">
    <location>
        <begin position="420"/>
        <end position="432"/>
    </location>
</feature>
<dbReference type="InterPro" id="IPR047168">
    <property type="entry name" value="LEC1-like"/>
</dbReference>
<evidence type="ECO:0000313" key="4">
    <source>
        <dbReference type="Proteomes" id="UP000827549"/>
    </source>
</evidence>
<dbReference type="InterPro" id="IPR001683">
    <property type="entry name" value="PX_dom"/>
</dbReference>
<keyword evidence="4" id="KW-1185">Reference proteome</keyword>
<feature type="compositionally biased region" description="Pro residues" evidence="1">
    <location>
        <begin position="1085"/>
        <end position="1101"/>
    </location>
</feature>
<dbReference type="AlphaFoldDB" id="A0AAF0YL76"/>
<reference evidence="3" key="1">
    <citation type="submission" date="2023-10" db="EMBL/GenBank/DDBJ databases">
        <authorList>
            <person name="Noh H."/>
        </authorList>
    </citation>
    <scope>NUCLEOTIDE SEQUENCE</scope>
    <source>
        <strain evidence="3">DUCC4014</strain>
    </source>
</reference>
<dbReference type="Pfam" id="PF12828">
    <property type="entry name" value="PXB"/>
    <property type="match status" value="1"/>
</dbReference>
<evidence type="ECO:0000313" key="3">
    <source>
        <dbReference type="EMBL" id="WOO85703.1"/>
    </source>
</evidence>
<feature type="region of interest" description="Disordered" evidence="1">
    <location>
        <begin position="1"/>
        <end position="120"/>
    </location>
</feature>
<proteinExistence type="predicted"/>
<feature type="compositionally biased region" description="Polar residues" evidence="1">
    <location>
        <begin position="1060"/>
        <end position="1078"/>
    </location>
</feature>
<dbReference type="RefSeq" id="XP_062631729.1">
    <property type="nucleotide sequence ID" value="XM_062775745.1"/>
</dbReference>
<feature type="compositionally biased region" description="Pro residues" evidence="1">
    <location>
        <begin position="46"/>
        <end position="61"/>
    </location>
</feature>
<dbReference type="SUPFAM" id="SSF64268">
    <property type="entry name" value="PX domain"/>
    <property type="match status" value="1"/>
</dbReference>
<dbReference type="InterPro" id="IPR024555">
    <property type="entry name" value="PX-associated"/>
</dbReference>
<dbReference type="InterPro" id="IPR036871">
    <property type="entry name" value="PX_dom_sf"/>
</dbReference>
<dbReference type="GeneID" id="87812362"/>
<feature type="region of interest" description="Disordered" evidence="1">
    <location>
        <begin position="963"/>
        <end position="1123"/>
    </location>
</feature>
<feature type="compositionally biased region" description="Acidic residues" evidence="1">
    <location>
        <begin position="970"/>
        <end position="992"/>
    </location>
</feature>
<feature type="compositionally biased region" description="Polar residues" evidence="1">
    <location>
        <begin position="1036"/>
        <end position="1045"/>
    </location>
</feature>
<feature type="region of interest" description="Disordered" evidence="1">
    <location>
        <begin position="385"/>
        <end position="405"/>
    </location>
</feature>
<dbReference type="PANTHER" id="PTHR47185">
    <property type="entry name" value="PX DOMAIN-CONTAINING PROTEIN YPR097W"/>
    <property type="match status" value="1"/>
</dbReference>
<dbReference type="InterPro" id="IPR024554">
    <property type="entry name" value="LEC1-like_C"/>
</dbReference>
<dbReference type="GO" id="GO:0035091">
    <property type="term" value="F:phosphatidylinositol binding"/>
    <property type="evidence" value="ECO:0007669"/>
    <property type="project" value="InterPro"/>
</dbReference>
<dbReference type="PROSITE" id="PS50195">
    <property type="entry name" value="PX"/>
    <property type="match status" value="1"/>
</dbReference>
<feature type="region of interest" description="Disordered" evidence="1">
    <location>
        <begin position="420"/>
        <end position="452"/>
    </location>
</feature>
<dbReference type="CDD" id="cd06869">
    <property type="entry name" value="PX_UP2_fungi"/>
    <property type="match status" value="1"/>
</dbReference>
<gene>
    <name evidence="3" type="primary">SPCC1450.12</name>
    <name evidence="3" type="ORF">LOC62_07G009199</name>
</gene>
<accession>A0AAF0YL76</accession>
<dbReference type="PANTHER" id="PTHR47185:SF1">
    <property type="entry name" value="PX DOMAIN-CONTAINING PROTEIN YPR097W"/>
    <property type="match status" value="1"/>
</dbReference>
<feature type="compositionally biased region" description="Low complexity" evidence="1">
    <location>
        <begin position="111"/>
        <end position="120"/>
    </location>
</feature>
<dbReference type="EMBL" id="CP086720">
    <property type="protein sequence ID" value="WOO85703.1"/>
    <property type="molecule type" value="Genomic_DNA"/>
</dbReference>
<dbReference type="Pfam" id="PF00787">
    <property type="entry name" value="PX"/>
    <property type="match status" value="1"/>
</dbReference>
<dbReference type="Pfam" id="PF12825">
    <property type="entry name" value="DUF3818"/>
    <property type="match status" value="1"/>
</dbReference>